<keyword evidence="5" id="KW-1185">Reference proteome</keyword>
<dbReference type="SMART" id="SM00422">
    <property type="entry name" value="HTH_MERR"/>
    <property type="match status" value="1"/>
</dbReference>
<evidence type="ECO:0000259" key="3">
    <source>
        <dbReference type="PROSITE" id="PS50937"/>
    </source>
</evidence>
<keyword evidence="1 4" id="KW-0238">DNA-binding</keyword>
<dbReference type="PRINTS" id="PR00040">
    <property type="entry name" value="HTHMERR"/>
</dbReference>
<evidence type="ECO:0000313" key="4">
    <source>
        <dbReference type="EMBL" id="QZT33755.1"/>
    </source>
</evidence>
<dbReference type="KEGG" id="cthu:HUR95_16295"/>
<dbReference type="PANTHER" id="PTHR30204">
    <property type="entry name" value="REDOX-CYCLING DRUG-SENSING TRANSCRIPTIONAL ACTIVATOR SOXR"/>
    <property type="match status" value="1"/>
</dbReference>
<reference evidence="4 5" key="1">
    <citation type="journal article" date="2020" name="Extremophiles">
        <title>Genomic analysis of Caldalkalibacillus thermarum TA2.A1 reveals aerobic alkaliphilic metabolism and evolutionary hallmarks linking alkaliphilic bacteria and plant life.</title>
        <authorList>
            <person name="de Jong S.I."/>
            <person name="van den Broek M.A."/>
            <person name="Merkel A.Y."/>
            <person name="de la Torre Cortes P."/>
            <person name="Kalamorz F."/>
            <person name="Cook G.M."/>
            <person name="van Loosdrecht M.C.M."/>
            <person name="McMillan D.G.G."/>
        </authorList>
    </citation>
    <scope>NUCLEOTIDE SEQUENCE [LARGE SCALE GENOMIC DNA]</scope>
    <source>
        <strain evidence="4 5">TA2.A1</strain>
    </source>
</reference>
<gene>
    <name evidence="4" type="ORF">HUR95_16295</name>
</gene>
<dbReference type="PANTHER" id="PTHR30204:SF58">
    <property type="entry name" value="HTH-TYPE TRANSCRIPTIONAL REGULATOR YFMP"/>
    <property type="match status" value="1"/>
</dbReference>
<protein>
    <submittedName>
        <fullName evidence="4">MerR family DNA-binding transcriptional regulator</fullName>
    </submittedName>
</protein>
<evidence type="ECO:0000256" key="2">
    <source>
        <dbReference type="SAM" id="Coils"/>
    </source>
</evidence>
<dbReference type="EMBL" id="CP082237">
    <property type="protein sequence ID" value="QZT33755.1"/>
    <property type="molecule type" value="Genomic_DNA"/>
</dbReference>
<dbReference type="InterPro" id="IPR000551">
    <property type="entry name" value="MerR-type_HTH_dom"/>
</dbReference>
<dbReference type="PROSITE" id="PS50937">
    <property type="entry name" value="HTH_MERR_2"/>
    <property type="match status" value="1"/>
</dbReference>
<dbReference type="GO" id="GO:0003700">
    <property type="term" value="F:DNA-binding transcription factor activity"/>
    <property type="evidence" value="ECO:0007669"/>
    <property type="project" value="InterPro"/>
</dbReference>
<dbReference type="GO" id="GO:0003677">
    <property type="term" value="F:DNA binding"/>
    <property type="evidence" value="ECO:0007669"/>
    <property type="project" value="UniProtKB-KW"/>
</dbReference>
<proteinExistence type="predicted"/>
<dbReference type="Pfam" id="PF13411">
    <property type="entry name" value="MerR_1"/>
    <property type="match status" value="1"/>
</dbReference>
<name>A0A8X8IAD0_CALTT</name>
<evidence type="ECO:0000256" key="1">
    <source>
        <dbReference type="ARBA" id="ARBA00023125"/>
    </source>
</evidence>
<dbReference type="InterPro" id="IPR047057">
    <property type="entry name" value="MerR_fam"/>
</dbReference>
<dbReference type="AlphaFoldDB" id="A0A8X8IAD0"/>
<dbReference type="Gene3D" id="1.10.1660.10">
    <property type="match status" value="1"/>
</dbReference>
<sequence>MKKQETYSISQLAQEFDISTRTIRYYEERGLLNPERTPGGTRRYTKGVRARLKLILRGKRFGFSLNEIKEMIDLFYEDRTGVKQLERTIEYGMEKIKQVEEQIEELMALRDELLSFKEDFEARLRELKHELKQKENKV</sequence>
<dbReference type="SUPFAM" id="SSF46955">
    <property type="entry name" value="Putative DNA-binding domain"/>
    <property type="match status" value="1"/>
</dbReference>
<accession>A0A8X8IAD0</accession>
<organism evidence="4 5">
    <name type="scientific">Caldalkalibacillus thermarum (strain TA2.A1)</name>
    <dbReference type="NCBI Taxonomy" id="986075"/>
    <lineage>
        <taxon>Bacteria</taxon>
        <taxon>Bacillati</taxon>
        <taxon>Bacillota</taxon>
        <taxon>Bacilli</taxon>
        <taxon>Bacillales</taxon>
        <taxon>Bacillaceae</taxon>
        <taxon>Caldalkalibacillus</taxon>
    </lineage>
</organism>
<feature type="coiled-coil region" evidence="2">
    <location>
        <begin position="82"/>
        <end position="137"/>
    </location>
</feature>
<dbReference type="InterPro" id="IPR009061">
    <property type="entry name" value="DNA-bd_dom_put_sf"/>
</dbReference>
<dbReference type="CDD" id="cd04776">
    <property type="entry name" value="HTH_GnyR"/>
    <property type="match status" value="1"/>
</dbReference>
<feature type="domain" description="HTH merR-type" evidence="3">
    <location>
        <begin position="6"/>
        <end position="74"/>
    </location>
</feature>
<dbReference type="Proteomes" id="UP000825179">
    <property type="component" value="Chromosome"/>
</dbReference>
<keyword evidence="2" id="KW-0175">Coiled coil</keyword>
<dbReference type="RefSeq" id="WP_222822774.1">
    <property type="nucleotide sequence ID" value="NZ_CP082237.1"/>
</dbReference>
<evidence type="ECO:0000313" key="5">
    <source>
        <dbReference type="Proteomes" id="UP000825179"/>
    </source>
</evidence>